<reference evidence="1 2" key="1">
    <citation type="journal article" date="2016" name="J. Zhejiang Univ. Sci. B">
        <title>Antibiotic resistance mechanisms of Myroides sp.</title>
        <authorList>
            <person name="Hu S."/>
            <person name="Yuan S."/>
            <person name="Qu H."/>
            <person name="Jiang T."/>
            <person name="Zhou Y."/>
            <person name="Wang M."/>
            <person name="Ming D."/>
        </authorList>
    </citation>
    <scope>NUCLEOTIDE SEQUENCE [LARGE SCALE GENOMIC DNA]</scope>
    <source>
        <strain evidence="1 2">PR63039</strain>
    </source>
</reference>
<accession>A0AAI8G6R8</accession>
<dbReference type="RefSeq" id="WP_058699912.1">
    <property type="nucleotide sequence ID" value="NZ_CP013690.1"/>
</dbReference>
<gene>
    <name evidence="1" type="ORF">AS202_18895</name>
</gene>
<dbReference type="AlphaFoldDB" id="A0AAI8G6R8"/>
<dbReference type="KEGG" id="mod:AS202_18895"/>
<protein>
    <recommendedName>
        <fullName evidence="3">DUF3037 domain-containing protein</fullName>
    </recommendedName>
</protein>
<organism evidence="1 2">
    <name type="scientific">Myroides odoratimimus</name>
    <dbReference type="NCBI Taxonomy" id="76832"/>
    <lineage>
        <taxon>Bacteria</taxon>
        <taxon>Pseudomonadati</taxon>
        <taxon>Bacteroidota</taxon>
        <taxon>Flavobacteriia</taxon>
        <taxon>Flavobacteriales</taxon>
        <taxon>Flavobacteriaceae</taxon>
        <taxon>Myroides</taxon>
    </lineage>
</organism>
<dbReference type="EMBL" id="CP013690">
    <property type="protein sequence ID" value="ALU28086.1"/>
    <property type="molecule type" value="Genomic_DNA"/>
</dbReference>
<evidence type="ECO:0008006" key="3">
    <source>
        <dbReference type="Google" id="ProtNLM"/>
    </source>
</evidence>
<evidence type="ECO:0000313" key="2">
    <source>
        <dbReference type="Proteomes" id="UP000069030"/>
    </source>
</evidence>
<proteinExistence type="predicted"/>
<name>A0AAI8G6R8_9FLAO</name>
<dbReference type="Proteomes" id="UP000069030">
    <property type="component" value="Chromosome"/>
</dbReference>
<sequence>MKSYYSLIRYFNNSLSRENIVIGLIAVSSTNNVFYKFSESKISFITRFYDNKSKLLNFNIKKISEVLELNAKEDLFIEENTNILKKYLDRLAVYNNGIIQFDKPVELNMNIDATFFSKFYEKYIGDLRTSTKSNKKDEVFYNRINSHFREPLEDIIDIDYKIEKKVIPSLFFDYKLNGIGGNGSIYSVKCIDINSNRTIDTIQKDISELESLNFRLNDFSKQLVEYPEQNKYYLVIDQYKGIDEKYLELYDTLSNQENELYRLINSNQLEEVTADILRTGASKFSELILR</sequence>
<evidence type="ECO:0000313" key="1">
    <source>
        <dbReference type="EMBL" id="ALU28086.1"/>
    </source>
</evidence>